<evidence type="ECO:0000313" key="5">
    <source>
        <dbReference type="Proteomes" id="UP000636755"/>
    </source>
</evidence>
<feature type="domain" description="Rolling Circle replication initiation protein N-terminal" evidence="2">
    <location>
        <begin position="5"/>
        <end position="77"/>
    </location>
</feature>
<organism evidence="3 5">
    <name type="scientific">Ruminococcus intestinalis</name>
    <dbReference type="NCBI Taxonomy" id="2763066"/>
    <lineage>
        <taxon>Bacteria</taxon>
        <taxon>Bacillati</taxon>
        <taxon>Bacillota</taxon>
        <taxon>Clostridia</taxon>
        <taxon>Eubacteriales</taxon>
        <taxon>Oscillospiraceae</taxon>
        <taxon>Ruminococcus</taxon>
    </lineage>
</organism>
<accession>A0ABR7HIW5</accession>
<gene>
    <name evidence="3" type="ORF">H8R91_02550</name>
    <name evidence="4" type="ORF">H8R91_02610</name>
</gene>
<evidence type="ECO:0000259" key="1">
    <source>
        <dbReference type="Pfam" id="PF02486"/>
    </source>
</evidence>
<dbReference type="InterPro" id="IPR040819">
    <property type="entry name" value="Rol_Rep_N"/>
</dbReference>
<evidence type="ECO:0000313" key="3">
    <source>
        <dbReference type="EMBL" id="MBC5727427.1"/>
    </source>
</evidence>
<protein>
    <submittedName>
        <fullName evidence="3">Replication initiation factor domain-containing protein</fullName>
    </submittedName>
</protein>
<name>A0ABR7HIW5_9FIRM</name>
<proteinExistence type="predicted"/>
<dbReference type="Proteomes" id="UP000636755">
    <property type="component" value="Unassembled WGS sequence"/>
</dbReference>
<sequence>MTNNVFFDYFAFSSKIDSPYSLIQLLNLNEENWLNSKGFHGYRQQLYCGGIHIHFDGQDNMGVCLEMSGSGCRMFEDNGGNFIDLIRYCLDNKDEINITRIDVSYDDFTGCLDLYQIESDIVAGNYRSRFRAFPIERIHSKSIDKRTFTIYCGSKQSEIMFRIYDKKAEQKADCAHWVRFEIQLRRERAEVFAGLCIENSINSLFRGVIVNYLTIVENNESDSNISRAVIKPYWLKFLDDVSAVKLTKQADDYTTSNLQRFVERQLPSALVAYIALFGFDEFLELLNRRSRVKLNVRHQSLLDKAKLDVIGNFDSLVVL</sequence>
<dbReference type="Pfam" id="PF02486">
    <property type="entry name" value="Rep_trans"/>
    <property type="match status" value="1"/>
</dbReference>
<dbReference type="EMBL" id="JACOPS010000001">
    <property type="protein sequence ID" value="MBC5727439.1"/>
    <property type="molecule type" value="Genomic_DNA"/>
</dbReference>
<evidence type="ECO:0000259" key="2">
    <source>
        <dbReference type="Pfam" id="PF18106"/>
    </source>
</evidence>
<keyword evidence="5" id="KW-1185">Reference proteome</keyword>
<reference evidence="3 5" key="1">
    <citation type="submission" date="2020-08" db="EMBL/GenBank/DDBJ databases">
        <title>Genome public.</title>
        <authorList>
            <person name="Liu C."/>
            <person name="Sun Q."/>
        </authorList>
    </citation>
    <scope>NUCLEOTIDE SEQUENCE [LARGE SCALE GENOMIC DNA]</scope>
    <source>
        <strain evidence="3 5">NSJ-71</strain>
    </source>
</reference>
<keyword evidence="3" id="KW-0396">Initiation factor</keyword>
<comment type="caution">
    <text evidence="3">The sequence shown here is derived from an EMBL/GenBank/DDBJ whole genome shotgun (WGS) entry which is preliminary data.</text>
</comment>
<keyword evidence="3" id="KW-0648">Protein biosynthesis</keyword>
<dbReference type="RefSeq" id="WP_186934745.1">
    <property type="nucleotide sequence ID" value="NZ_JACOPS010000001.1"/>
</dbReference>
<dbReference type="Pfam" id="PF18106">
    <property type="entry name" value="Rol_Rep_N"/>
    <property type="match status" value="1"/>
</dbReference>
<dbReference type="InterPro" id="IPR003491">
    <property type="entry name" value="REP-like_C"/>
</dbReference>
<feature type="domain" description="Replication initiation protein-like C-terminal" evidence="1">
    <location>
        <begin position="97"/>
        <end position="270"/>
    </location>
</feature>
<dbReference type="GO" id="GO:0003743">
    <property type="term" value="F:translation initiation factor activity"/>
    <property type="evidence" value="ECO:0007669"/>
    <property type="project" value="UniProtKB-KW"/>
</dbReference>
<evidence type="ECO:0000313" key="4">
    <source>
        <dbReference type="EMBL" id="MBC5727439.1"/>
    </source>
</evidence>
<dbReference type="EMBL" id="JACOPS010000001">
    <property type="protein sequence ID" value="MBC5727427.1"/>
    <property type="molecule type" value="Genomic_DNA"/>
</dbReference>